<name>A0A915Q1E9_9BILA</name>
<organism evidence="1 2">
    <name type="scientific">Setaria digitata</name>
    <dbReference type="NCBI Taxonomy" id="48799"/>
    <lineage>
        <taxon>Eukaryota</taxon>
        <taxon>Metazoa</taxon>
        <taxon>Ecdysozoa</taxon>
        <taxon>Nematoda</taxon>
        <taxon>Chromadorea</taxon>
        <taxon>Rhabditida</taxon>
        <taxon>Spirurina</taxon>
        <taxon>Spiruromorpha</taxon>
        <taxon>Filarioidea</taxon>
        <taxon>Setariidae</taxon>
        <taxon>Setaria</taxon>
    </lineage>
</organism>
<reference evidence="2" key="1">
    <citation type="submission" date="2022-11" db="UniProtKB">
        <authorList>
            <consortium name="WormBaseParasite"/>
        </authorList>
    </citation>
    <scope>IDENTIFICATION</scope>
</reference>
<dbReference type="Proteomes" id="UP000887581">
    <property type="component" value="Unplaced"/>
</dbReference>
<evidence type="ECO:0000313" key="1">
    <source>
        <dbReference type="Proteomes" id="UP000887581"/>
    </source>
</evidence>
<keyword evidence="1" id="KW-1185">Reference proteome</keyword>
<dbReference type="WBParaSite" id="sdigi.contig45.g2823.t1">
    <property type="protein sequence ID" value="sdigi.contig45.g2823.t1"/>
    <property type="gene ID" value="sdigi.contig45.g2823"/>
</dbReference>
<accession>A0A915Q1E9</accession>
<sequence>MISDGLCKKQKEDKMKKVPLTVNYAANSVLANSRQEMLSLEMRKGARKRFECKKSGAELTRLFFKIGLARLGTRVLRSRPVNGTQNAAMLMALMTRAVSWPAAAPKSSVVGWVRVDPEDEAEASCSSGGAMSIESIGHSGSVSLLLTVTLNSSSYCSSHRLGFITMYSSEKLDLCPMCEPEASAATTNTTATVTMKQDLITAHSLSSPFHFHEMQTIEITAVLKTLRCQLYCSCLESEKAGKVEVYLIIKLNG</sequence>
<proteinExistence type="predicted"/>
<protein>
    <submittedName>
        <fullName evidence="2">Uncharacterized protein</fullName>
    </submittedName>
</protein>
<evidence type="ECO:0000313" key="2">
    <source>
        <dbReference type="WBParaSite" id="sdigi.contig45.g2823.t1"/>
    </source>
</evidence>
<dbReference type="AlphaFoldDB" id="A0A915Q1E9"/>